<keyword evidence="3" id="KW-1185">Reference proteome</keyword>
<organism evidence="2 3">
    <name type="scientific">Trachymyrmex cornetzi</name>
    <dbReference type="NCBI Taxonomy" id="471704"/>
    <lineage>
        <taxon>Eukaryota</taxon>
        <taxon>Metazoa</taxon>
        <taxon>Ecdysozoa</taxon>
        <taxon>Arthropoda</taxon>
        <taxon>Hexapoda</taxon>
        <taxon>Insecta</taxon>
        <taxon>Pterygota</taxon>
        <taxon>Neoptera</taxon>
        <taxon>Endopterygota</taxon>
        <taxon>Hymenoptera</taxon>
        <taxon>Apocrita</taxon>
        <taxon>Aculeata</taxon>
        <taxon>Formicoidea</taxon>
        <taxon>Formicidae</taxon>
        <taxon>Myrmicinae</taxon>
        <taxon>Trachymyrmex</taxon>
    </lineage>
</organism>
<proteinExistence type="predicted"/>
<evidence type="ECO:0000313" key="2">
    <source>
        <dbReference type="EMBL" id="KYN29459.1"/>
    </source>
</evidence>
<accession>A0A151JQI7</accession>
<evidence type="ECO:0000313" key="3">
    <source>
        <dbReference type="Proteomes" id="UP000078492"/>
    </source>
</evidence>
<reference evidence="2 3" key="1">
    <citation type="submission" date="2015-09" db="EMBL/GenBank/DDBJ databases">
        <title>Trachymyrmex cornetzi WGS genome.</title>
        <authorList>
            <person name="Nygaard S."/>
            <person name="Hu H."/>
            <person name="Boomsma J."/>
            <person name="Zhang G."/>
        </authorList>
    </citation>
    <scope>NUCLEOTIDE SEQUENCE [LARGE SCALE GENOMIC DNA]</scope>
    <source>
        <strain evidence="2">Tcor2-1</strain>
        <tissue evidence="2">Whole body</tissue>
    </source>
</reference>
<dbReference type="Proteomes" id="UP000078492">
    <property type="component" value="Unassembled WGS sequence"/>
</dbReference>
<feature type="compositionally biased region" description="Low complexity" evidence="1">
    <location>
        <begin position="200"/>
        <end position="224"/>
    </location>
</feature>
<feature type="compositionally biased region" description="Polar residues" evidence="1">
    <location>
        <begin position="181"/>
        <end position="194"/>
    </location>
</feature>
<evidence type="ECO:0000256" key="1">
    <source>
        <dbReference type="SAM" id="MobiDB-lite"/>
    </source>
</evidence>
<name>A0A151JQI7_9HYME</name>
<feature type="region of interest" description="Disordered" evidence="1">
    <location>
        <begin position="181"/>
        <end position="230"/>
    </location>
</feature>
<protein>
    <submittedName>
        <fullName evidence="2">Uncharacterized protein</fullName>
    </submittedName>
</protein>
<sequence length="230" mass="25159">MGKSSHSSRNRRRPSSGDRLTALEEKMSPLIETLSRREVCASRGFPGSACATGRARRSAYHWKEQDQVGIALTALGEAISDCLKPDIQLSLNPDARAAVSKVNDEVMILADLFFRLSLSRRAQVKPALNLLAKNTADAIPADDLLFGVSFEEEVKKASSLEKTCKDIVKTPLVVSKKVQQPIKQPSQIPRTKSGNAHVLAFRASSASRRAGTSSSSRRSSCQPRSRSRKR</sequence>
<dbReference type="EMBL" id="KQ978645">
    <property type="protein sequence ID" value="KYN29459.1"/>
    <property type="molecule type" value="Genomic_DNA"/>
</dbReference>
<dbReference type="STRING" id="471704.A0A151JQI7"/>
<gene>
    <name evidence="2" type="ORF">ALC57_01097</name>
</gene>
<dbReference type="AlphaFoldDB" id="A0A151JQI7"/>